<sequence>VTMTEYWLQQMEGSVSGKASERPNLAHFTQLLHACARSRPPDPEAAARAFRRLVAAGLKPDDVSLGALALALGADGLHKATQLCKELGVSGAKTRVQRAVRTRDATSPRAKAAAKPGLRPATQSKVPVAEKTTRLALTRWQGRPCQMMVIARSSLQLGSLRSVARSPTTTTERGRLASLCQSISFWSQCNKLQPMRANKAPRGLEQLPPSATGLLL</sequence>
<proteinExistence type="predicted"/>
<feature type="region of interest" description="Disordered" evidence="2">
    <location>
        <begin position="103"/>
        <end position="130"/>
    </location>
</feature>
<dbReference type="InterPro" id="IPR011990">
    <property type="entry name" value="TPR-like_helical_dom_sf"/>
</dbReference>
<evidence type="ECO:0000256" key="1">
    <source>
        <dbReference type="PROSITE-ProRule" id="PRU00708"/>
    </source>
</evidence>
<evidence type="ECO:0000313" key="3">
    <source>
        <dbReference type="EMBL" id="CAE8602714.1"/>
    </source>
</evidence>
<dbReference type="EMBL" id="CAJNNV010014570">
    <property type="protein sequence ID" value="CAE8602714.1"/>
    <property type="molecule type" value="Genomic_DNA"/>
</dbReference>
<comment type="caution">
    <text evidence="3">The sequence shown here is derived from an EMBL/GenBank/DDBJ whole genome shotgun (WGS) entry which is preliminary data.</text>
</comment>
<accession>A0A813ENJ7</accession>
<evidence type="ECO:0000256" key="2">
    <source>
        <dbReference type="SAM" id="MobiDB-lite"/>
    </source>
</evidence>
<feature type="non-terminal residue" evidence="3">
    <location>
        <position position="1"/>
    </location>
</feature>
<feature type="repeat" description="PPR" evidence="1">
    <location>
        <begin position="24"/>
        <end position="60"/>
    </location>
</feature>
<feature type="non-terminal residue" evidence="3">
    <location>
        <position position="216"/>
    </location>
</feature>
<dbReference type="Gene3D" id="1.25.40.10">
    <property type="entry name" value="Tetratricopeptide repeat domain"/>
    <property type="match status" value="1"/>
</dbReference>
<gene>
    <name evidence="3" type="ORF">PGLA1383_LOCUS20952</name>
</gene>
<organism evidence="3 4">
    <name type="scientific">Polarella glacialis</name>
    <name type="common">Dinoflagellate</name>
    <dbReference type="NCBI Taxonomy" id="89957"/>
    <lineage>
        <taxon>Eukaryota</taxon>
        <taxon>Sar</taxon>
        <taxon>Alveolata</taxon>
        <taxon>Dinophyceae</taxon>
        <taxon>Suessiales</taxon>
        <taxon>Suessiaceae</taxon>
        <taxon>Polarella</taxon>
    </lineage>
</organism>
<evidence type="ECO:0000313" key="4">
    <source>
        <dbReference type="Proteomes" id="UP000654075"/>
    </source>
</evidence>
<keyword evidence="4" id="KW-1185">Reference proteome</keyword>
<dbReference type="AlphaFoldDB" id="A0A813ENJ7"/>
<reference evidence="3" key="1">
    <citation type="submission" date="2021-02" db="EMBL/GenBank/DDBJ databases">
        <authorList>
            <person name="Dougan E. K."/>
            <person name="Rhodes N."/>
            <person name="Thang M."/>
            <person name="Chan C."/>
        </authorList>
    </citation>
    <scope>NUCLEOTIDE SEQUENCE</scope>
</reference>
<protein>
    <submittedName>
        <fullName evidence="3">Uncharacterized protein</fullName>
    </submittedName>
</protein>
<dbReference type="InterPro" id="IPR002885">
    <property type="entry name" value="PPR_rpt"/>
</dbReference>
<dbReference type="PROSITE" id="PS51375">
    <property type="entry name" value="PPR"/>
    <property type="match status" value="1"/>
</dbReference>
<dbReference type="Proteomes" id="UP000654075">
    <property type="component" value="Unassembled WGS sequence"/>
</dbReference>
<name>A0A813ENJ7_POLGL</name>